<keyword evidence="2" id="KW-1185">Reference proteome</keyword>
<dbReference type="Proteomes" id="UP001235030">
    <property type="component" value="Chromosome"/>
</dbReference>
<dbReference type="InterPro" id="IPR050708">
    <property type="entry name" value="T6SS_VgrG/RHS"/>
</dbReference>
<dbReference type="PANTHER" id="PTHR32305:SF15">
    <property type="entry name" value="PROTEIN RHSA-RELATED"/>
    <property type="match status" value="1"/>
</dbReference>
<keyword evidence="1" id="KW-0378">Hydrolase</keyword>
<dbReference type="NCBIfam" id="TIGR03696">
    <property type="entry name" value="Rhs_assc_core"/>
    <property type="match status" value="1"/>
</dbReference>
<dbReference type="InterPro" id="IPR022385">
    <property type="entry name" value="Rhs_assc_core"/>
</dbReference>
<sequence length="125" mass="14366">MLYTADKNGNKTSQNFVGIEGNIIGTKRYSKERFKYYNYNKDIQVSTTSVVGQDGTSPVAYDYDDFGVTRSIGDSTFFNEICYTGGIYDVSTGLYYLNARYYDPKNGRFITRDTYRGGIYERFNQ</sequence>
<protein>
    <submittedName>
        <fullName evidence="1">tRNA nuclease WapA</fullName>
        <ecNumber evidence="1">3.1.-.-</ecNumber>
    </submittedName>
</protein>
<dbReference type="Gene3D" id="2.180.10.10">
    <property type="entry name" value="RHS repeat-associated core"/>
    <property type="match status" value="1"/>
</dbReference>
<accession>A0ABY9Q043</accession>
<dbReference type="RefSeq" id="WP_228103058.1">
    <property type="nucleotide sequence ID" value="NZ_CP101637.1"/>
</dbReference>
<dbReference type="GO" id="GO:0016787">
    <property type="term" value="F:hydrolase activity"/>
    <property type="evidence" value="ECO:0007669"/>
    <property type="project" value="UniProtKB-KW"/>
</dbReference>
<proteinExistence type="predicted"/>
<reference evidence="1 2" key="1">
    <citation type="submission" date="2022-07" db="EMBL/GenBank/DDBJ databases">
        <title>Genome sequence of Terrisporobacter mayombei DSM6539.</title>
        <authorList>
            <person name="Boeer T."/>
            <person name="Bengelsdorf F.R."/>
            <person name="Daniel R."/>
            <person name="Poehlein A."/>
        </authorList>
    </citation>
    <scope>NUCLEOTIDE SEQUENCE [LARGE SCALE GENOMIC DNA]</scope>
    <source>
        <strain evidence="1 2">DSM 6539</strain>
    </source>
</reference>
<dbReference type="EMBL" id="CP101637">
    <property type="protein sequence ID" value="WMT80863.1"/>
    <property type="molecule type" value="Genomic_DNA"/>
</dbReference>
<dbReference type="PANTHER" id="PTHR32305">
    <property type="match status" value="1"/>
</dbReference>
<dbReference type="EC" id="3.1.-.-" evidence="1"/>
<gene>
    <name evidence="1" type="primary">wapA</name>
    <name evidence="1" type="ORF">TEMA_11850</name>
</gene>
<evidence type="ECO:0000313" key="2">
    <source>
        <dbReference type="Proteomes" id="UP001235030"/>
    </source>
</evidence>
<organism evidence="1 2">
    <name type="scientific">Terrisporobacter mayombei</name>
    <dbReference type="NCBI Taxonomy" id="1541"/>
    <lineage>
        <taxon>Bacteria</taxon>
        <taxon>Bacillati</taxon>
        <taxon>Bacillota</taxon>
        <taxon>Clostridia</taxon>
        <taxon>Peptostreptococcales</taxon>
        <taxon>Peptostreptococcaceae</taxon>
        <taxon>Terrisporobacter</taxon>
    </lineage>
</organism>
<name>A0ABY9Q043_9FIRM</name>
<evidence type="ECO:0000313" key="1">
    <source>
        <dbReference type="EMBL" id="WMT80863.1"/>
    </source>
</evidence>